<dbReference type="PROSITE" id="PS00141">
    <property type="entry name" value="ASP_PROTEASE"/>
    <property type="match status" value="1"/>
</dbReference>
<gene>
    <name evidence="2" type="ORF">HDU87_006715</name>
</gene>
<feature type="compositionally biased region" description="Basic and acidic residues" evidence="1">
    <location>
        <begin position="472"/>
        <end position="502"/>
    </location>
</feature>
<feature type="region of interest" description="Disordered" evidence="1">
    <location>
        <begin position="432"/>
        <end position="453"/>
    </location>
</feature>
<evidence type="ECO:0000313" key="3">
    <source>
        <dbReference type="Proteomes" id="UP001212152"/>
    </source>
</evidence>
<comment type="caution">
    <text evidence="2">The sequence shown here is derived from an EMBL/GenBank/DDBJ whole genome shotgun (WGS) entry which is preliminary data.</text>
</comment>
<keyword evidence="3" id="KW-1185">Reference proteome</keyword>
<evidence type="ECO:0000256" key="1">
    <source>
        <dbReference type="SAM" id="MobiDB-lite"/>
    </source>
</evidence>
<feature type="compositionally biased region" description="Low complexity" evidence="1">
    <location>
        <begin position="177"/>
        <end position="195"/>
    </location>
</feature>
<feature type="compositionally biased region" description="Basic residues" evidence="1">
    <location>
        <begin position="520"/>
        <end position="540"/>
    </location>
</feature>
<reference evidence="2" key="1">
    <citation type="submission" date="2020-05" db="EMBL/GenBank/DDBJ databases">
        <title>Phylogenomic resolution of chytrid fungi.</title>
        <authorList>
            <person name="Stajich J.E."/>
            <person name="Amses K."/>
            <person name="Simmons R."/>
            <person name="Seto K."/>
            <person name="Myers J."/>
            <person name="Bonds A."/>
            <person name="Quandt C.A."/>
            <person name="Barry K."/>
            <person name="Liu P."/>
            <person name="Grigoriev I."/>
            <person name="Longcore J.E."/>
            <person name="James T.Y."/>
        </authorList>
    </citation>
    <scope>NUCLEOTIDE SEQUENCE</scope>
    <source>
        <strain evidence="2">JEL0379</strain>
    </source>
</reference>
<sequence length="631" mass="66954">MEVLQQPVMPAATAATVMLDHMQHAEDRQPLAKAAARASAFAAPGIGDSPSALRSPARPVRVDPAAYRPTAAGAAASPLFRRVPSPYTYTWDPGSRPREMPHGIELTTAPSLNGTPTSSTFSTPRSARRPRGNAAARAADSCGGRPGDSTATASSSATPEGKQTPPSARTTIPVSPATATADTGSSSSTAADGGTRPPSPSAYSAGTSYCHPWPKMKSLREILSWRPPPVYKLLPFKPTLAQAIAVMIELAAKTLAMLYCGLLVHLYVTTYVVASVTFLLKQAPPIIIATAKGAASAAKAAATGGYAAAKAAAAVAAEGTHIAVELTKLAASEGTHIAVELTKAAAAEGTYIAAQLTKAATSTARGYMNRASLVINYIDPFCPSWNQLPIIGRFVKPKLTPEQELAAQEARLQAERTQARLDREVVEALEERRNYQEQCRDQRRTEQMHEAAPEKRLALFNQFLAEDEAEEELRNPDTRDPETKARDAERIRALEAETHRNTDLNTVVPAPATVCETKKKQQRNGSTRKAHRKRKKHHKGSTSAKSGSQKKSSLSMPCKHVRFSKTASFCLLPPSSSDLGHEADDDTDGGASVVLAHQADDGSDNNTCCSSPASFDLLSCAVVSAPIQAAI</sequence>
<feature type="compositionally biased region" description="Low complexity" evidence="1">
    <location>
        <begin position="132"/>
        <end position="158"/>
    </location>
</feature>
<evidence type="ECO:0000313" key="2">
    <source>
        <dbReference type="EMBL" id="KAJ3183396.1"/>
    </source>
</evidence>
<dbReference type="GO" id="GO:0004190">
    <property type="term" value="F:aspartic-type endopeptidase activity"/>
    <property type="evidence" value="ECO:0007669"/>
    <property type="project" value="InterPro"/>
</dbReference>
<feature type="compositionally biased region" description="Low complexity" evidence="1">
    <location>
        <begin position="115"/>
        <end position="125"/>
    </location>
</feature>
<proteinExistence type="predicted"/>
<dbReference type="AlphaFoldDB" id="A0AAD5XTS9"/>
<accession>A0AAD5XTS9</accession>
<feature type="region of interest" description="Disordered" evidence="1">
    <location>
        <begin position="91"/>
        <end position="204"/>
    </location>
</feature>
<feature type="compositionally biased region" description="Polar residues" evidence="1">
    <location>
        <begin position="164"/>
        <end position="173"/>
    </location>
</feature>
<feature type="compositionally biased region" description="Polar residues" evidence="1">
    <location>
        <begin position="541"/>
        <end position="555"/>
    </location>
</feature>
<dbReference type="EMBL" id="JADGJQ010000006">
    <property type="protein sequence ID" value="KAJ3183396.1"/>
    <property type="molecule type" value="Genomic_DNA"/>
</dbReference>
<protein>
    <submittedName>
        <fullName evidence="2">Uncharacterized protein</fullName>
    </submittedName>
</protein>
<feature type="region of interest" description="Disordered" evidence="1">
    <location>
        <begin position="467"/>
        <end position="557"/>
    </location>
</feature>
<dbReference type="InterPro" id="IPR001969">
    <property type="entry name" value="Aspartic_peptidase_AS"/>
</dbReference>
<name>A0AAD5XTS9_9FUNG</name>
<dbReference type="GO" id="GO:0006508">
    <property type="term" value="P:proteolysis"/>
    <property type="evidence" value="ECO:0007669"/>
    <property type="project" value="InterPro"/>
</dbReference>
<dbReference type="Proteomes" id="UP001212152">
    <property type="component" value="Unassembled WGS sequence"/>
</dbReference>
<organism evidence="2 3">
    <name type="scientific">Geranomyces variabilis</name>
    <dbReference type="NCBI Taxonomy" id="109894"/>
    <lineage>
        <taxon>Eukaryota</taxon>
        <taxon>Fungi</taxon>
        <taxon>Fungi incertae sedis</taxon>
        <taxon>Chytridiomycota</taxon>
        <taxon>Chytridiomycota incertae sedis</taxon>
        <taxon>Chytridiomycetes</taxon>
        <taxon>Spizellomycetales</taxon>
        <taxon>Powellomycetaceae</taxon>
        <taxon>Geranomyces</taxon>
    </lineage>
</organism>